<comment type="caution">
    <text evidence="1">The sequence shown here is derived from an EMBL/GenBank/DDBJ whole genome shotgun (WGS) entry which is preliminary data.</text>
</comment>
<gene>
    <name evidence="1" type="ORF">EVAR_23999_1</name>
</gene>
<evidence type="ECO:0000313" key="1">
    <source>
        <dbReference type="EMBL" id="GBP47749.1"/>
    </source>
</evidence>
<dbReference type="AlphaFoldDB" id="A0A4C1WB79"/>
<evidence type="ECO:0000313" key="2">
    <source>
        <dbReference type="Proteomes" id="UP000299102"/>
    </source>
</evidence>
<reference evidence="1 2" key="1">
    <citation type="journal article" date="2019" name="Commun. Biol.">
        <title>The bagworm genome reveals a unique fibroin gene that provides high tensile strength.</title>
        <authorList>
            <person name="Kono N."/>
            <person name="Nakamura H."/>
            <person name="Ohtoshi R."/>
            <person name="Tomita M."/>
            <person name="Numata K."/>
            <person name="Arakawa K."/>
        </authorList>
    </citation>
    <scope>NUCLEOTIDE SEQUENCE [LARGE SCALE GENOMIC DNA]</scope>
</reference>
<name>A0A4C1WB79_EUMVA</name>
<dbReference type="Proteomes" id="UP000299102">
    <property type="component" value="Unassembled WGS sequence"/>
</dbReference>
<keyword evidence="2" id="KW-1185">Reference proteome</keyword>
<dbReference type="EMBL" id="BGZK01000509">
    <property type="protein sequence ID" value="GBP47749.1"/>
    <property type="molecule type" value="Genomic_DNA"/>
</dbReference>
<protein>
    <submittedName>
        <fullName evidence="1">Uncharacterized protein</fullName>
    </submittedName>
</protein>
<sequence>MEHGADYDGGRRPQSIFPADKWELWKKSSRTRKKDMKNVYSREYVDDVAQRRGEMSALSSSRKAFAAFSVKCSAVTFEVYT</sequence>
<accession>A0A4C1WB79</accession>
<proteinExistence type="predicted"/>
<organism evidence="1 2">
    <name type="scientific">Eumeta variegata</name>
    <name type="common">Bagworm moth</name>
    <name type="synonym">Eumeta japonica</name>
    <dbReference type="NCBI Taxonomy" id="151549"/>
    <lineage>
        <taxon>Eukaryota</taxon>
        <taxon>Metazoa</taxon>
        <taxon>Ecdysozoa</taxon>
        <taxon>Arthropoda</taxon>
        <taxon>Hexapoda</taxon>
        <taxon>Insecta</taxon>
        <taxon>Pterygota</taxon>
        <taxon>Neoptera</taxon>
        <taxon>Endopterygota</taxon>
        <taxon>Lepidoptera</taxon>
        <taxon>Glossata</taxon>
        <taxon>Ditrysia</taxon>
        <taxon>Tineoidea</taxon>
        <taxon>Psychidae</taxon>
        <taxon>Oiketicinae</taxon>
        <taxon>Eumeta</taxon>
    </lineage>
</organism>